<keyword evidence="12 13" id="KW-0472">Membrane</keyword>
<dbReference type="InterPro" id="IPR003661">
    <property type="entry name" value="HisK_dim/P_dom"/>
</dbReference>
<dbReference type="Pfam" id="PF08447">
    <property type="entry name" value="PAS_3"/>
    <property type="match status" value="3"/>
</dbReference>
<comment type="catalytic activity">
    <reaction evidence="1">
        <text>ATP + protein L-histidine = ADP + protein N-phospho-L-histidine.</text>
        <dbReference type="EC" id="2.7.13.3"/>
    </reaction>
</comment>
<dbReference type="OrthoDB" id="9789238at2"/>
<dbReference type="AlphaFoldDB" id="A0A1H4YUC0"/>
<organism evidence="17 18">
    <name type="scientific">Bradyrhizobium erythrophlei</name>
    <dbReference type="NCBI Taxonomy" id="1437360"/>
    <lineage>
        <taxon>Bacteria</taxon>
        <taxon>Pseudomonadati</taxon>
        <taxon>Pseudomonadota</taxon>
        <taxon>Alphaproteobacteria</taxon>
        <taxon>Hyphomicrobiales</taxon>
        <taxon>Nitrobacteraceae</taxon>
        <taxon>Bradyrhizobium</taxon>
    </lineage>
</organism>
<evidence type="ECO:0000259" key="15">
    <source>
        <dbReference type="PROSITE" id="PS50112"/>
    </source>
</evidence>
<dbReference type="Pfam" id="PF02518">
    <property type="entry name" value="HATPase_c"/>
    <property type="match status" value="1"/>
</dbReference>
<dbReference type="InterPro" id="IPR038318">
    <property type="entry name" value="KdpD_sf"/>
</dbReference>
<dbReference type="EC" id="2.7.13.3" evidence="3"/>
<feature type="transmembrane region" description="Helical" evidence="13">
    <location>
        <begin position="15"/>
        <end position="34"/>
    </location>
</feature>
<feature type="transmembrane region" description="Helical" evidence="13">
    <location>
        <begin position="46"/>
        <end position="72"/>
    </location>
</feature>
<dbReference type="SMART" id="SM00388">
    <property type="entry name" value="HisKA"/>
    <property type="match status" value="1"/>
</dbReference>
<accession>A0A1H4YUC0</accession>
<evidence type="ECO:0000256" key="7">
    <source>
        <dbReference type="ARBA" id="ARBA00022741"/>
    </source>
</evidence>
<dbReference type="RefSeq" id="WP_092118339.1">
    <property type="nucleotide sequence ID" value="NZ_FNTH01000001.1"/>
</dbReference>
<feature type="domain" description="PAC" evidence="16">
    <location>
        <begin position="216"/>
        <end position="268"/>
    </location>
</feature>
<dbReference type="PANTHER" id="PTHR43304">
    <property type="entry name" value="PHYTOCHROME-LIKE PROTEIN CPH1"/>
    <property type="match status" value="1"/>
</dbReference>
<dbReference type="PROSITE" id="PS50113">
    <property type="entry name" value="PAC"/>
    <property type="match status" value="3"/>
</dbReference>
<dbReference type="InterPro" id="IPR035965">
    <property type="entry name" value="PAS-like_dom_sf"/>
</dbReference>
<dbReference type="Pfam" id="PF00512">
    <property type="entry name" value="HisKA"/>
    <property type="match status" value="1"/>
</dbReference>
<dbReference type="InterPro" id="IPR025201">
    <property type="entry name" value="KdpD_TM"/>
</dbReference>
<reference evidence="17 18" key="1">
    <citation type="submission" date="2016-10" db="EMBL/GenBank/DDBJ databases">
        <authorList>
            <person name="de Groot N.N."/>
        </authorList>
    </citation>
    <scope>NUCLEOTIDE SEQUENCE [LARGE SCALE GENOMIC DNA]</scope>
    <source>
        <strain evidence="17 18">MT12</strain>
    </source>
</reference>
<evidence type="ECO:0000259" key="14">
    <source>
        <dbReference type="PROSITE" id="PS50109"/>
    </source>
</evidence>
<keyword evidence="6 13" id="KW-0812">Transmembrane</keyword>
<dbReference type="Gene3D" id="2.10.70.100">
    <property type="match status" value="1"/>
</dbReference>
<evidence type="ECO:0000313" key="18">
    <source>
        <dbReference type="Proteomes" id="UP000198992"/>
    </source>
</evidence>
<feature type="domain" description="Histidine kinase" evidence="14">
    <location>
        <begin position="540"/>
        <end position="757"/>
    </location>
</feature>
<dbReference type="Gene3D" id="3.30.450.20">
    <property type="entry name" value="PAS domain"/>
    <property type="match status" value="3"/>
</dbReference>
<evidence type="ECO:0000256" key="11">
    <source>
        <dbReference type="ARBA" id="ARBA00023012"/>
    </source>
</evidence>
<dbReference type="EMBL" id="FNTH01000001">
    <property type="protein sequence ID" value="SED21572.1"/>
    <property type="molecule type" value="Genomic_DNA"/>
</dbReference>
<dbReference type="InterPro" id="IPR013655">
    <property type="entry name" value="PAS_fold_3"/>
</dbReference>
<keyword evidence="5" id="KW-0808">Transferase</keyword>
<dbReference type="SUPFAM" id="SSF55874">
    <property type="entry name" value="ATPase domain of HSP90 chaperone/DNA topoisomerase II/histidine kinase"/>
    <property type="match status" value="1"/>
</dbReference>
<sequence length="761" mass="85730">MANRDPSSLTPMPTIRRYGIAVLSVAIAIGLDFFVLRQFEAILTPFLFAVAATVWYAGSGPGGLAVVLSVLSLNYFFLPPVFSFRTISYADFVYLAFCTFCALAVGWVSAVRRRAEQELRQARDELEAKVSERTASLRRSESYLAETQNLTHTGTWAWDARSQKVLFCSDEMFRIYGLDPQVDLPIRRNFRQRVHPEDRSRVDERQARVFNEKVGSFDEFRIVLPDGTAKHVSSLWHPVLDGNGELVELIGTSADITERKRAEEALRESERRARSAFDGIAGLIAIVTPNGEIETVNRRCIEYFGRPVEEQRDWVSTDMVHPEDLPDMLEKFKRAIASEIPYHFEQRLRRFDGEYRWFETRGGAVRDDTGRVVRWYVLLTDIEDRKRAEQALRERERSLRLAIDAIDGLVGVLAPNGELEAANRRLFEYFGRSLEELKNWGTNDTVHPDDLPRILDLVMRGVASEIPFNFELRVRRFDGEYRWFENRHVPILDETGRIARWYLLLTDIEDRKRALARLEQMQSELAHMNRVATMGQLAASIAHEVNQPITAAITYALAARRFLSADPPNFREVGDALSLIVKEGNRAGEVVERVRALVKKVPTRKDAVEIDDAILEVIALTRAEAANNSVSVRTQFAEGLPGVQGDRIQLQQVMLNLIVNAIQAMSGIGEGPRELQISIDAVPSEGGVRVGVRDTGPGLSPESLSRLFEPFYTTKPDGMGMGLSICRSIIEAHGGRLWAVPCEPQGALFQLTIPATRADGS</sequence>
<evidence type="ECO:0000259" key="16">
    <source>
        <dbReference type="PROSITE" id="PS50113"/>
    </source>
</evidence>
<keyword evidence="7" id="KW-0547">Nucleotide-binding</keyword>
<dbReference type="Gene3D" id="1.10.287.130">
    <property type="match status" value="1"/>
</dbReference>
<dbReference type="SUPFAM" id="SSF55785">
    <property type="entry name" value="PYP-like sensor domain (PAS domain)"/>
    <property type="match status" value="3"/>
</dbReference>
<keyword evidence="4" id="KW-0597">Phosphoprotein</keyword>
<dbReference type="InterPro" id="IPR004358">
    <property type="entry name" value="Sig_transdc_His_kin-like_C"/>
</dbReference>
<evidence type="ECO:0000313" key="17">
    <source>
        <dbReference type="EMBL" id="SED21572.1"/>
    </source>
</evidence>
<dbReference type="InterPro" id="IPR000700">
    <property type="entry name" value="PAS-assoc_C"/>
</dbReference>
<evidence type="ECO:0000256" key="8">
    <source>
        <dbReference type="ARBA" id="ARBA00022777"/>
    </source>
</evidence>
<dbReference type="CDD" id="cd00130">
    <property type="entry name" value="PAS"/>
    <property type="match status" value="3"/>
</dbReference>
<evidence type="ECO:0000256" key="2">
    <source>
        <dbReference type="ARBA" id="ARBA00004141"/>
    </source>
</evidence>
<dbReference type="FunFam" id="3.30.450.20:FF:000099">
    <property type="entry name" value="Sensory box sensor histidine kinase"/>
    <property type="match status" value="1"/>
</dbReference>
<evidence type="ECO:0000256" key="6">
    <source>
        <dbReference type="ARBA" id="ARBA00022692"/>
    </source>
</evidence>
<evidence type="ECO:0000256" key="9">
    <source>
        <dbReference type="ARBA" id="ARBA00022840"/>
    </source>
</evidence>
<keyword evidence="11" id="KW-0902">Two-component regulatory system</keyword>
<gene>
    <name evidence="17" type="ORF">SAMN05444164_4102</name>
</gene>
<dbReference type="PRINTS" id="PR00344">
    <property type="entry name" value="BCTRLSENSOR"/>
</dbReference>
<dbReference type="GO" id="GO:0000155">
    <property type="term" value="F:phosphorelay sensor kinase activity"/>
    <property type="evidence" value="ECO:0007669"/>
    <property type="project" value="InterPro"/>
</dbReference>
<feature type="domain" description="PAS" evidence="15">
    <location>
        <begin position="269"/>
        <end position="339"/>
    </location>
</feature>
<dbReference type="InterPro" id="IPR036890">
    <property type="entry name" value="HATPase_C_sf"/>
</dbReference>
<evidence type="ECO:0000256" key="4">
    <source>
        <dbReference type="ARBA" id="ARBA00022553"/>
    </source>
</evidence>
<evidence type="ECO:0000256" key="5">
    <source>
        <dbReference type="ARBA" id="ARBA00022679"/>
    </source>
</evidence>
<dbReference type="InterPro" id="IPR005467">
    <property type="entry name" value="His_kinase_dom"/>
</dbReference>
<proteinExistence type="predicted"/>
<dbReference type="SMART" id="SM00086">
    <property type="entry name" value="PAC"/>
    <property type="match status" value="3"/>
</dbReference>
<dbReference type="InterPro" id="IPR052162">
    <property type="entry name" value="Sensor_kinase/Photoreceptor"/>
</dbReference>
<dbReference type="Gene3D" id="1.20.120.620">
    <property type="entry name" value="Backbone structure of the membrane domain of e. Coli histidine kinase receptor kdpd"/>
    <property type="match status" value="1"/>
</dbReference>
<dbReference type="SUPFAM" id="SSF47384">
    <property type="entry name" value="Homodimeric domain of signal transducing histidine kinase"/>
    <property type="match status" value="1"/>
</dbReference>
<dbReference type="GO" id="GO:0016020">
    <property type="term" value="C:membrane"/>
    <property type="evidence" value="ECO:0007669"/>
    <property type="project" value="UniProtKB-SubCell"/>
</dbReference>
<keyword evidence="8" id="KW-0418">Kinase</keyword>
<dbReference type="InterPro" id="IPR003594">
    <property type="entry name" value="HATPase_dom"/>
</dbReference>
<name>A0A1H4YUC0_9BRAD</name>
<feature type="transmembrane region" description="Helical" evidence="13">
    <location>
        <begin position="92"/>
        <end position="111"/>
    </location>
</feature>
<dbReference type="InterPro" id="IPR001610">
    <property type="entry name" value="PAC"/>
</dbReference>
<evidence type="ECO:0000256" key="12">
    <source>
        <dbReference type="ARBA" id="ARBA00023136"/>
    </source>
</evidence>
<dbReference type="Proteomes" id="UP000198992">
    <property type="component" value="Unassembled WGS sequence"/>
</dbReference>
<dbReference type="PROSITE" id="PS50109">
    <property type="entry name" value="HIS_KIN"/>
    <property type="match status" value="1"/>
</dbReference>
<dbReference type="GO" id="GO:0005524">
    <property type="term" value="F:ATP binding"/>
    <property type="evidence" value="ECO:0007669"/>
    <property type="project" value="UniProtKB-KW"/>
</dbReference>
<feature type="domain" description="PAS" evidence="15">
    <location>
        <begin position="395"/>
        <end position="465"/>
    </location>
</feature>
<keyword evidence="9" id="KW-0067">ATP-binding</keyword>
<dbReference type="SMART" id="SM00387">
    <property type="entry name" value="HATPase_c"/>
    <property type="match status" value="1"/>
</dbReference>
<feature type="domain" description="PAS" evidence="15">
    <location>
        <begin position="140"/>
        <end position="213"/>
    </location>
</feature>
<evidence type="ECO:0000256" key="13">
    <source>
        <dbReference type="SAM" id="Phobius"/>
    </source>
</evidence>
<dbReference type="CDD" id="cd00082">
    <property type="entry name" value="HisKA"/>
    <property type="match status" value="1"/>
</dbReference>
<dbReference type="InterPro" id="IPR000014">
    <property type="entry name" value="PAS"/>
</dbReference>
<dbReference type="Gene3D" id="3.30.565.10">
    <property type="entry name" value="Histidine kinase-like ATPase, C-terminal domain"/>
    <property type="match status" value="1"/>
</dbReference>
<feature type="domain" description="PAC" evidence="16">
    <location>
        <begin position="468"/>
        <end position="520"/>
    </location>
</feature>
<feature type="domain" description="PAC" evidence="16">
    <location>
        <begin position="342"/>
        <end position="394"/>
    </location>
</feature>
<dbReference type="PROSITE" id="PS50112">
    <property type="entry name" value="PAS"/>
    <property type="match status" value="3"/>
</dbReference>
<dbReference type="NCBIfam" id="TIGR00229">
    <property type="entry name" value="sensory_box"/>
    <property type="match status" value="3"/>
</dbReference>
<dbReference type="InterPro" id="IPR036097">
    <property type="entry name" value="HisK_dim/P_sf"/>
</dbReference>
<evidence type="ECO:0000256" key="10">
    <source>
        <dbReference type="ARBA" id="ARBA00022989"/>
    </source>
</evidence>
<protein>
    <recommendedName>
        <fullName evidence="3">histidine kinase</fullName>
        <ecNumber evidence="3">2.7.13.3</ecNumber>
    </recommendedName>
</protein>
<keyword evidence="10 13" id="KW-1133">Transmembrane helix</keyword>
<dbReference type="PANTHER" id="PTHR43304:SF1">
    <property type="entry name" value="PAC DOMAIN-CONTAINING PROTEIN"/>
    <property type="match status" value="1"/>
</dbReference>
<evidence type="ECO:0000256" key="1">
    <source>
        <dbReference type="ARBA" id="ARBA00000085"/>
    </source>
</evidence>
<dbReference type="Pfam" id="PF13493">
    <property type="entry name" value="DUF4118"/>
    <property type="match status" value="1"/>
</dbReference>
<evidence type="ECO:0000256" key="3">
    <source>
        <dbReference type="ARBA" id="ARBA00012438"/>
    </source>
</evidence>
<comment type="subcellular location">
    <subcellularLocation>
        <location evidence="2">Membrane</location>
        <topology evidence="2">Multi-pass membrane protein</topology>
    </subcellularLocation>
</comment>
<dbReference type="SMART" id="SM00091">
    <property type="entry name" value="PAS"/>
    <property type="match status" value="3"/>
</dbReference>